<keyword evidence="7" id="KW-0234">DNA repair</keyword>
<dbReference type="Pfam" id="PF21530">
    <property type="entry name" value="Pif1_2B_dom"/>
    <property type="match status" value="1"/>
</dbReference>
<evidence type="ECO:0000313" key="11">
    <source>
        <dbReference type="EMBL" id="PAU68324.1"/>
    </source>
</evidence>
<dbReference type="InterPro" id="IPR003593">
    <property type="entry name" value="AAA+_ATPase"/>
</dbReference>
<feature type="region of interest" description="Disordered" evidence="9">
    <location>
        <begin position="455"/>
        <end position="475"/>
    </location>
</feature>
<proteinExistence type="predicted"/>
<feature type="compositionally biased region" description="Acidic residues" evidence="9">
    <location>
        <begin position="462"/>
        <end position="475"/>
    </location>
</feature>
<dbReference type="PANTHER" id="PTHR47642:SF5">
    <property type="entry name" value="ATP-DEPENDENT DNA HELICASE"/>
    <property type="match status" value="1"/>
</dbReference>
<dbReference type="GO" id="GO:0006281">
    <property type="term" value="P:DNA repair"/>
    <property type="evidence" value="ECO:0007669"/>
    <property type="project" value="InterPro"/>
</dbReference>
<evidence type="ECO:0000256" key="6">
    <source>
        <dbReference type="ARBA" id="ARBA00023125"/>
    </source>
</evidence>
<dbReference type="EMBL" id="MVOH01000006">
    <property type="protein sequence ID" value="PAU68324.1"/>
    <property type="molecule type" value="Genomic_DNA"/>
</dbReference>
<dbReference type="InterPro" id="IPR010285">
    <property type="entry name" value="DNA_helicase_pif1-like_DEAD"/>
</dbReference>
<feature type="domain" description="AAA+ ATPase" evidence="10">
    <location>
        <begin position="12"/>
        <end position="171"/>
    </location>
</feature>
<dbReference type="Proteomes" id="UP000218399">
    <property type="component" value="Unassembled WGS sequence"/>
</dbReference>
<evidence type="ECO:0000256" key="1">
    <source>
        <dbReference type="ARBA" id="ARBA00022741"/>
    </source>
</evidence>
<accession>A0A2A2EGE9</accession>
<evidence type="ECO:0000256" key="2">
    <source>
        <dbReference type="ARBA" id="ARBA00022763"/>
    </source>
</evidence>
<sequence length="475" mass="51172">MLQTEALAIMNAGASVFLTGAPGAGKTYALNAFIADARKRGASVAVTASTGIAATHINGQTIHSWSGLGVANALTEAVLKNVRTRRRKALCAADVLVIDEVSMMHAWLFDMVDQAMRVVRHDARPFGGVQVVLSGDLFQLPPVSVGARNHDVIAPSPEFVSSRERYARAGLDPDGFITESFAWAELDPVICYLSEQHRQDDGALLGVLTDIREGRVTQQDRDLLVTRLSVMPEEGRTAVNLFPVNRQADALNDRRLAEIDAPAHVFHAQCAGPANLVERLKKNMLAPDVLTLKAGAEVMAVRNDADHQYVNGSLGTVSGFAPENKGGWPIVAFENGNIVTMKPSDWELTDNEKTLAAVSQVPLRCAWAITIHKSQGMTLDAAVMDLRRTFAPGMGYVALSRVGNLDGLYLGGVNNHMFDVSADAVRLDGTLRERSALAARMLHDDGAASVVAAQRHAQTSAEDGEEDEFAQDELF</sequence>
<keyword evidence="1" id="KW-0547">Nucleotide-binding</keyword>
<protein>
    <submittedName>
        <fullName evidence="11">ATP-dependent endonuclease</fullName>
    </submittedName>
</protein>
<keyword evidence="3" id="KW-0378">Hydrolase</keyword>
<dbReference type="CDD" id="cd18809">
    <property type="entry name" value="SF1_C_RecD"/>
    <property type="match status" value="1"/>
</dbReference>
<dbReference type="Pfam" id="PF05970">
    <property type="entry name" value="PIF1"/>
    <property type="match status" value="1"/>
</dbReference>
<dbReference type="AlphaFoldDB" id="A0A2A2EGE9"/>
<name>A0A2A2EGE9_9BIFI</name>
<dbReference type="GO" id="GO:0000723">
    <property type="term" value="P:telomere maintenance"/>
    <property type="evidence" value="ECO:0007669"/>
    <property type="project" value="InterPro"/>
</dbReference>
<dbReference type="SUPFAM" id="SSF52540">
    <property type="entry name" value="P-loop containing nucleoside triphosphate hydrolases"/>
    <property type="match status" value="2"/>
</dbReference>
<evidence type="ECO:0000256" key="8">
    <source>
        <dbReference type="ARBA" id="ARBA00023235"/>
    </source>
</evidence>
<dbReference type="RefSeq" id="WP_095614547.1">
    <property type="nucleotide sequence ID" value="NZ_MVOH01000006.1"/>
</dbReference>
<dbReference type="Gene3D" id="2.30.30.940">
    <property type="match status" value="1"/>
</dbReference>
<evidence type="ECO:0000256" key="3">
    <source>
        <dbReference type="ARBA" id="ARBA00022801"/>
    </source>
</evidence>
<dbReference type="InterPro" id="IPR049163">
    <property type="entry name" value="Pif1-like_2B_dom"/>
</dbReference>
<dbReference type="GO" id="GO:0003678">
    <property type="term" value="F:DNA helicase activity"/>
    <property type="evidence" value="ECO:0007669"/>
    <property type="project" value="InterPro"/>
</dbReference>
<evidence type="ECO:0000259" key="10">
    <source>
        <dbReference type="SMART" id="SM00382"/>
    </source>
</evidence>
<organism evidence="11 12">
    <name type="scientific">Bifidobacterium criceti</name>
    <dbReference type="NCBI Taxonomy" id="1960969"/>
    <lineage>
        <taxon>Bacteria</taxon>
        <taxon>Bacillati</taxon>
        <taxon>Actinomycetota</taxon>
        <taxon>Actinomycetes</taxon>
        <taxon>Bifidobacteriales</taxon>
        <taxon>Bifidobacteriaceae</taxon>
        <taxon>Bifidobacterium</taxon>
    </lineage>
</organism>
<keyword evidence="2" id="KW-0227">DNA damage</keyword>
<dbReference type="SMART" id="SM00382">
    <property type="entry name" value="AAA"/>
    <property type="match status" value="1"/>
</dbReference>
<dbReference type="GO" id="GO:0004519">
    <property type="term" value="F:endonuclease activity"/>
    <property type="evidence" value="ECO:0007669"/>
    <property type="project" value="UniProtKB-KW"/>
</dbReference>
<dbReference type="Gene3D" id="3.40.50.300">
    <property type="entry name" value="P-loop containing nucleotide triphosphate hydrolases"/>
    <property type="match status" value="2"/>
</dbReference>
<reference evidence="11 12" key="1">
    <citation type="journal article" date="2017" name="ISME J.">
        <title>Unveiling bifidobacterial biogeography across the mammalian branch of the tree of life.</title>
        <authorList>
            <person name="Milani C."/>
            <person name="Mangifesta M."/>
            <person name="Mancabelli L."/>
            <person name="Lugli G.A."/>
            <person name="James K."/>
            <person name="Duranti S."/>
            <person name="Turroni F."/>
            <person name="Ferrario C."/>
            <person name="Ossiprandi M.C."/>
            <person name="van Sinderen D."/>
            <person name="Ventura M."/>
        </authorList>
    </citation>
    <scope>NUCLEOTIDE SEQUENCE [LARGE SCALE GENOMIC DNA]</scope>
    <source>
        <strain evidence="12">Ham19E</strain>
    </source>
</reference>
<dbReference type="PANTHER" id="PTHR47642">
    <property type="entry name" value="ATP-DEPENDENT DNA HELICASE"/>
    <property type="match status" value="1"/>
</dbReference>
<evidence type="ECO:0000256" key="7">
    <source>
        <dbReference type="ARBA" id="ARBA00023204"/>
    </source>
</evidence>
<evidence type="ECO:0000313" key="12">
    <source>
        <dbReference type="Proteomes" id="UP000218399"/>
    </source>
</evidence>
<keyword evidence="6" id="KW-0238">DNA-binding</keyword>
<comment type="caution">
    <text evidence="11">The sequence shown here is derived from an EMBL/GenBank/DDBJ whole genome shotgun (WGS) entry which is preliminary data.</text>
</comment>
<evidence type="ECO:0000256" key="9">
    <source>
        <dbReference type="SAM" id="MobiDB-lite"/>
    </source>
</evidence>
<keyword evidence="4" id="KW-0347">Helicase</keyword>
<dbReference type="CDD" id="cd18037">
    <property type="entry name" value="DEXSc_Pif1_like"/>
    <property type="match status" value="1"/>
</dbReference>
<dbReference type="OrthoDB" id="9763659at2"/>
<keyword evidence="12" id="KW-1185">Reference proteome</keyword>
<gene>
    <name evidence="11" type="ORF">B1526_0509</name>
</gene>
<dbReference type="InterPro" id="IPR027417">
    <property type="entry name" value="P-loop_NTPase"/>
</dbReference>
<evidence type="ECO:0000256" key="5">
    <source>
        <dbReference type="ARBA" id="ARBA00022840"/>
    </source>
</evidence>
<keyword evidence="11" id="KW-0255">Endonuclease</keyword>
<keyword evidence="11" id="KW-0540">Nuclease</keyword>
<evidence type="ECO:0000256" key="4">
    <source>
        <dbReference type="ARBA" id="ARBA00022806"/>
    </source>
</evidence>
<keyword evidence="5" id="KW-0067">ATP-binding</keyword>
<dbReference type="InterPro" id="IPR051055">
    <property type="entry name" value="PIF1_helicase"/>
</dbReference>
<keyword evidence="8" id="KW-0413">Isomerase</keyword>